<reference evidence="2 3" key="1">
    <citation type="submission" date="2019-02" db="EMBL/GenBank/DDBJ databases">
        <title>Deep-cultivation of Planctomycetes and their phenomic and genomic characterization uncovers novel biology.</title>
        <authorList>
            <person name="Wiegand S."/>
            <person name="Jogler M."/>
            <person name="Boedeker C."/>
            <person name="Pinto D."/>
            <person name="Vollmers J."/>
            <person name="Rivas-Marin E."/>
            <person name="Kohn T."/>
            <person name="Peeters S.H."/>
            <person name="Heuer A."/>
            <person name="Rast P."/>
            <person name="Oberbeckmann S."/>
            <person name="Bunk B."/>
            <person name="Jeske O."/>
            <person name="Meyerdierks A."/>
            <person name="Storesund J.E."/>
            <person name="Kallscheuer N."/>
            <person name="Luecker S."/>
            <person name="Lage O.M."/>
            <person name="Pohl T."/>
            <person name="Merkel B.J."/>
            <person name="Hornburger P."/>
            <person name="Mueller R.-W."/>
            <person name="Bruemmer F."/>
            <person name="Labrenz M."/>
            <person name="Spormann A.M."/>
            <person name="Op den Camp H."/>
            <person name="Overmann J."/>
            <person name="Amann R."/>
            <person name="Jetten M.S.M."/>
            <person name="Mascher T."/>
            <person name="Medema M.H."/>
            <person name="Devos D.P."/>
            <person name="Kaster A.-K."/>
            <person name="Ovreas L."/>
            <person name="Rohde M."/>
            <person name="Galperin M.Y."/>
            <person name="Jogler C."/>
        </authorList>
    </citation>
    <scope>NUCLEOTIDE SEQUENCE [LARGE SCALE GENOMIC DNA]</scope>
    <source>
        <strain evidence="2 3">Poly24</strain>
    </source>
</reference>
<accession>A0A518JUZ9</accession>
<evidence type="ECO:0000313" key="2">
    <source>
        <dbReference type="EMBL" id="QDV69374.1"/>
    </source>
</evidence>
<sequence>MIRLLVPLAILMSSAGISLLMLRYPWGGSSDVTPPTSVASQLEQAVALKANHVSEAFPAATHPILESPTFDPVPPSVALPTAEPIELTQRIQSVPLSQVHDVFFAKGDVFSGRSASPTSAAPRNQAPRIQSNPFAR</sequence>
<evidence type="ECO:0000256" key="1">
    <source>
        <dbReference type="SAM" id="MobiDB-lite"/>
    </source>
</evidence>
<dbReference type="EMBL" id="CP036348">
    <property type="protein sequence ID" value="QDV69374.1"/>
    <property type="molecule type" value="Genomic_DNA"/>
</dbReference>
<dbReference type="KEGG" id="rcf:Poly24_30890"/>
<evidence type="ECO:0000313" key="3">
    <source>
        <dbReference type="Proteomes" id="UP000315082"/>
    </source>
</evidence>
<proteinExistence type="predicted"/>
<protein>
    <submittedName>
        <fullName evidence="2">Uncharacterized protein</fullName>
    </submittedName>
</protein>
<dbReference type="AlphaFoldDB" id="A0A518JUZ9"/>
<gene>
    <name evidence="2" type="ORF">Poly24_30890</name>
</gene>
<name>A0A518JUZ9_9BACT</name>
<dbReference type="RefSeq" id="WP_145096772.1">
    <property type="nucleotide sequence ID" value="NZ_CP036348.1"/>
</dbReference>
<dbReference type="OrthoDB" id="9920318at2"/>
<dbReference type="Proteomes" id="UP000315082">
    <property type="component" value="Chromosome"/>
</dbReference>
<feature type="region of interest" description="Disordered" evidence="1">
    <location>
        <begin position="114"/>
        <end position="136"/>
    </location>
</feature>
<organism evidence="2 3">
    <name type="scientific">Rosistilla carotiformis</name>
    <dbReference type="NCBI Taxonomy" id="2528017"/>
    <lineage>
        <taxon>Bacteria</taxon>
        <taxon>Pseudomonadati</taxon>
        <taxon>Planctomycetota</taxon>
        <taxon>Planctomycetia</taxon>
        <taxon>Pirellulales</taxon>
        <taxon>Pirellulaceae</taxon>
        <taxon>Rosistilla</taxon>
    </lineage>
</organism>
<keyword evidence="3" id="KW-1185">Reference proteome</keyword>